<reference evidence="11 12" key="1">
    <citation type="submission" date="2013-11" db="EMBL/GenBank/DDBJ databases">
        <title>Genome sequencing of Stegodyphus mimosarum.</title>
        <authorList>
            <person name="Bechsgaard J."/>
        </authorList>
    </citation>
    <scope>NUCLEOTIDE SEQUENCE [LARGE SCALE GENOMIC DNA]</scope>
</reference>
<keyword evidence="12" id="KW-1185">Reference proteome</keyword>
<organism evidence="11 12">
    <name type="scientific">Stegodyphus mimosarum</name>
    <name type="common">African social velvet spider</name>
    <dbReference type="NCBI Taxonomy" id="407821"/>
    <lineage>
        <taxon>Eukaryota</taxon>
        <taxon>Metazoa</taxon>
        <taxon>Ecdysozoa</taxon>
        <taxon>Arthropoda</taxon>
        <taxon>Chelicerata</taxon>
        <taxon>Arachnida</taxon>
        <taxon>Araneae</taxon>
        <taxon>Araneomorphae</taxon>
        <taxon>Entelegynae</taxon>
        <taxon>Eresoidea</taxon>
        <taxon>Eresidae</taxon>
        <taxon>Stegodyphus</taxon>
    </lineage>
</organism>
<dbReference type="Proteomes" id="UP000054359">
    <property type="component" value="Unassembled WGS sequence"/>
</dbReference>
<feature type="domain" description="C2H2-type" evidence="10">
    <location>
        <begin position="59"/>
        <end position="86"/>
    </location>
</feature>
<keyword evidence="5" id="KW-0862">Zinc</keyword>
<dbReference type="AlphaFoldDB" id="A0A087TLC8"/>
<evidence type="ECO:0000256" key="2">
    <source>
        <dbReference type="ARBA" id="ARBA00022723"/>
    </source>
</evidence>
<dbReference type="GO" id="GO:0000981">
    <property type="term" value="F:DNA-binding transcription factor activity, RNA polymerase II-specific"/>
    <property type="evidence" value="ECO:0007669"/>
    <property type="project" value="TreeGrafter"/>
</dbReference>
<protein>
    <submittedName>
        <fullName evidence="11">Zinc finger and BTB domain-containing protein 8A</fullName>
    </submittedName>
</protein>
<dbReference type="SUPFAM" id="SSF57667">
    <property type="entry name" value="beta-beta-alpha zinc fingers"/>
    <property type="match status" value="1"/>
</dbReference>
<evidence type="ECO:0000256" key="5">
    <source>
        <dbReference type="ARBA" id="ARBA00022833"/>
    </source>
</evidence>
<keyword evidence="2" id="KW-0479">Metal-binding</keyword>
<evidence type="ECO:0000259" key="10">
    <source>
        <dbReference type="PROSITE" id="PS50157"/>
    </source>
</evidence>
<evidence type="ECO:0000256" key="6">
    <source>
        <dbReference type="ARBA" id="ARBA00023015"/>
    </source>
</evidence>
<dbReference type="GO" id="GO:0008270">
    <property type="term" value="F:zinc ion binding"/>
    <property type="evidence" value="ECO:0007669"/>
    <property type="project" value="UniProtKB-KW"/>
</dbReference>
<dbReference type="InterPro" id="IPR036236">
    <property type="entry name" value="Znf_C2H2_sf"/>
</dbReference>
<keyword evidence="8" id="KW-0539">Nucleus</keyword>
<keyword evidence="3" id="KW-0677">Repeat</keyword>
<dbReference type="GO" id="GO:0003677">
    <property type="term" value="F:DNA binding"/>
    <property type="evidence" value="ECO:0007669"/>
    <property type="project" value="UniProtKB-KW"/>
</dbReference>
<keyword evidence="4 9" id="KW-0863">Zinc-finger</keyword>
<dbReference type="OrthoDB" id="6407039at2759"/>
<dbReference type="FunFam" id="3.30.160.60:FF:000100">
    <property type="entry name" value="Zinc finger 45-like"/>
    <property type="match status" value="1"/>
</dbReference>
<proteinExistence type="predicted"/>
<comment type="subcellular location">
    <subcellularLocation>
        <location evidence="1">Nucleus</location>
    </subcellularLocation>
</comment>
<evidence type="ECO:0000256" key="7">
    <source>
        <dbReference type="ARBA" id="ARBA00023163"/>
    </source>
</evidence>
<evidence type="ECO:0000256" key="8">
    <source>
        <dbReference type="ARBA" id="ARBA00023242"/>
    </source>
</evidence>
<gene>
    <name evidence="11" type="ORF">X975_00304</name>
</gene>
<dbReference type="PANTHER" id="PTHR24394:SF48">
    <property type="entry name" value="ZINC FINGER PROTEIN 771"/>
    <property type="match status" value="1"/>
</dbReference>
<keyword evidence="6" id="KW-0805">Transcription regulation</keyword>
<evidence type="ECO:0000256" key="9">
    <source>
        <dbReference type="PROSITE-ProRule" id="PRU00042"/>
    </source>
</evidence>
<name>A0A087TLC8_STEMI</name>
<dbReference type="PROSITE" id="PS50157">
    <property type="entry name" value="ZINC_FINGER_C2H2_2"/>
    <property type="match status" value="1"/>
</dbReference>
<dbReference type="GO" id="GO:0005634">
    <property type="term" value="C:nucleus"/>
    <property type="evidence" value="ECO:0007669"/>
    <property type="project" value="UniProtKB-SubCell"/>
</dbReference>
<dbReference type="InterPro" id="IPR013087">
    <property type="entry name" value="Znf_C2H2_type"/>
</dbReference>
<keyword evidence="7" id="KW-0804">Transcription</keyword>
<dbReference type="EMBL" id="KK115748">
    <property type="protein sequence ID" value="KFM65917.1"/>
    <property type="molecule type" value="Genomic_DNA"/>
</dbReference>
<evidence type="ECO:0000256" key="4">
    <source>
        <dbReference type="ARBA" id="ARBA00022771"/>
    </source>
</evidence>
<evidence type="ECO:0000313" key="12">
    <source>
        <dbReference type="Proteomes" id="UP000054359"/>
    </source>
</evidence>
<evidence type="ECO:0000256" key="1">
    <source>
        <dbReference type="ARBA" id="ARBA00004123"/>
    </source>
</evidence>
<dbReference type="Gene3D" id="3.30.160.60">
    <property type="entry name" value="Classic Zinc Finger"/>
    <property type="match status" value="2"/>
</dbReference>
<feature type="non-terminal residue" evidence="11">
    <location>
        <position position="104"/>
    </location>
</feature>
<sequence length="104" mass="12266">MKNTRFISTIRRAGYLMVPANFNCSGDRVMYEMQGDNYVPSTRLNAMVYYSNNYDSSKFKCKFCIYCTNVATNLKYHMLTHTGEKPLTCKHCNKRFRHPTTLRR</sequence>
<dbReference type="PANTHER" id="PTHR24394">
    <property type="entry name" value="ZINC FINGER PROTEIN"/>
    <property type="match status" value="1"/>
</dbReference>
<accession>A0A087TLC8</accession>
<evidence type="ECO:0000256" key="3">
    <source>
        <dbReference type="ARBA" id="ARBA00022737"/>
    </source>
</evidence>
<evidence type="ECO:0000313" key="11">
    <source>
        <dbReference type="EMBL" id="KFM65917.1"/>
    </source>
</evidence>